<feature type="region of interest" description="Disordered" evidence="1">
    <location>
        <begin position="218"/>
        <end position="238"/>
    </location>
</feature>
<dbReference type="AlphaFoldDB" id="A0A6J8B068"/>
<keyword evidence="4" id="KW-1185">Reference proteome</keyword>
<dbReference type="Proteomes" id="UP000507470">
    <property type="component" value="Unassembled WGS sequence"/>
</dbReference>
<proteinExistence type="predicted"/>
<evidence type="ECO:0000259" key="2">
    <source>
        <dbReference type="Pfam" id="PF16026"/>
    </source>
</evidence>
<name>A0A6J8B068_MYTCO</name>
<evidence type="ECO:0000313" key="3">
    <source>
        <dbReference type="EMBL" id="CAC5376513.1"/>
    </source>
</evidence>
<dbReference type="OrthoDB" id="5973315at2759"/>
<organism evidence="3 4">
    <name type="scientific">Mytilus coruscus</name>
    <name type="common">Sea mussel</name>
    <dbReference type="NCBI Taxonomy" id="42192"/>
    <lineage>
        <taxon>Eukaryota</taxon>
        <taxon>Metazoa</taxon>
        <taxon>Spiralia</taxon>
        <taxon>Lophotrochozoa</taxon>
        <taxon>Mollusca</taxon>
        <taxon>Bivalvia</taxon>
        <taxon>Autobranchia</taxon>
        <taxon>Pteriomorphia</taxon>
        <taxon>Mytilida</taxon>
        <taxon>Mytiloidea</taxon>
        <taxon>Mytilidae</taxon>
        <taxon>Mytilinae</taxon>
        <taxon>Mytilus</taxon>
    </lineage>
</organism>
<evidence type="ECO:0000256" key="1">
    <source>
        <dbReference type="SAM" id="MobiDB-lite"/>
    </source>
</evidence>
<evidence type="ECO:0000313" key="4">
    <source>
        <dbReference type="Proteomes" id="UP000507470"/>
    </source>
</evidence>
<accession>A0A6J8B068</accession>
<dbReference type="InterPro" id="IPR031981">
    <property type="entry name" value="MIEAP_C"/>
</dbReference>
<dbReference type="EMBL" id="CACVKT020002198">
    <property type="protein sequence ID" value="CAC5376513.1"/>
    <property type="molecule type" value="Genomic_DNA"/>
</dbReference>
<feature type="domain" description="Mitochondria-eating protein C-terminal" evidence="2">
    <location>
        <begin position="384"/>
        <end position="520"/>
    </location>
</feature>
<reference evidence="3 4" key="1">
    <citation type="submission" date="2020-06" db="EMBL/GenBank/DDBJ databases">
        <authorList>
            <person name="Li R."/>
            <person name="Bekaert M."/>
        </authorList>
    </citation>
    <scope>NUCLEOTIDE SEQUENCE [LARGE SCALE GENOMIC DNA]</scope>
    <source>
        <strain evidence="4">wild</strain>
    </source>
</reference>
<dbReference type="Pfam" id="PF16026">
    <property type="entry name" value="MIEAP"/>
    <property type="match status" value="1"/>
</dbReference>
<sequence length="524" mass="60425">MSISKLKDVESFFENCTSEAKTLLHLKINCLQGPHGVLASKTIQSVHMLRTMLESLSEQITGIESKYLEKVDIYSALTLGNEQLHSMLRLKTETPSVLDCARDFLRGVVECVKRISLCGYHYFTSKKTSGYESPKQYLSLEQFPKFQRDKPSSVSKEDVKLFFEFRERYGKGVRQRSVRADTTKFNADTLPLNMYQNNIPPKYASIDLSVTDIRINETAEDPSLTEPRTIDQLQSSNEPAGPVLDSIYDEHDLVAVMLDDQLSLGSLTERVFETDKVCKAILYKENDGLEFHKDMQRDIPLNCILESVIPPLLPGQVVYTLDEEIYNRLTSSLQTDTMTINEKVSETFEEEEIVLTVLCCERTRRGRTTIYTFCIKVEKEQTLNILTNILRPCGAIPMSDKEFEDKKKIVTDLERQIVNMRRAHCYEPISSIIQKYKESFKEFQLYKMYPEVVKYTEKCVEYIWLMRSSDPPIVLKWAEQGDGFDVNLYNHYTKKGDRVDMAVWPVVFLHEGGPIMHKGYARPM</sequence>
<gene>
    <name evidence="3" type="ORF">MCOR_13138</name>
</gene>
<protein>
    <recommendedName>
        <fullName evidence="2">Mitochondria-eating protein C-terminal domain-containing protein</fullName>
    </recommendedName>
</protein>